<dbReference type="EMBL" id="GL945526">
    <property type="protein sequence ID" value="EGN91905.1"/>
    <property type="molecule type" value="Genomic_DNA"/>
</dbReference>
<accession>F8QII0</accession>
<evidence type="ECO:0000313" key="2">
    <source>
        <dbReference type="EMBL" id="EGN91905.1"/>
    </source>
</evidence>
<keyword evidence="1" id="KW-0812">Transmembrane</keyword>
<sequence>MQEIRTFHASQCICDMGTKGPVLCDWGSCGICNIARSAFKGVAFSVPYNKGRHGEGLYSFKRPSLADQFATSCTSSPFRVMIVCEVILPKRVGLPVRIFHEQAFCVICLINNISSWIAIVCLYVSRKQLFQNTLSCMASS</sequence>
<dbReference type="AlphaFoldDB" id="F8QII0"/>
<organism evidence="3">
    <name type="scientific">Serpula lacrymans var. lacrymans (strain S7.3)</name>
    <name type="common">Dry rot fungus</name>
    <dbReference type="NCBI Taxonomy" id="936435"/>
    <lineage>
        <taxon>Eukaryota</taxon>
        <taxon>Fungi</taxon>
        <taxon>Dikarya</taxon>
        <taxon>Basidiomycota</taxon>
        <taxon>Agaricomycotina</taxon>
        <taxon>Agaricomycetes</taxon>
        <taxon>Agaricomycetidae</taxon>
        <taxon>Boletales</taxon>
        <taxon>Coniophorineae</taxon>
        <taxon>Serpulaceae</taxon>
        <taxon>Serpula</taxon>
    </lineage>
</organism>
<keyword evidence="3" id="KW-1185">Reference proteome</keyword>
<proteinExistence type="predicted"/>
<dbReference type="Gene3D" id="3.90.228.10">
    <property type="match status" value="1"/>
</dbReference>
<keyword evidence="1" id="KW-0472">Membrane</keyword>
<feature type="transmembrane region" description="Helical" evidence="1">
    <location>
        <begin position="103"/>
        <end position="125"/>
    </location>
</feature>
<protein>
    <recommendedName>
        <fullName evidence="4">PARP catalytic domain-containing protein</fullName>
    </recommendedName>
</protein>
<dbReference type="OrthoDB" id="2686334at2759"/>
<evidence type="ECO:0000313" key="3">
    <source>
        <dbReference type="Proteomes" id="UP000008063"/>
    </source>
</evidence>
<dbReference type="SUPFAM" id="SSF56399">
    <property type="entry name" value="ADP-ribosylation"/>
    <property type="match status" value="1"/>
</dbReference>
<dbReference type="HOGENOM" id="CLU_1836361_0_0_1"/>
<evidence type="ECO:0000256" key="1">
    <source>
        <dbReference type="SAM" id="Phobius"/>
    </source>
</evidence>
<dbReference type="InParanoid" id="F8QII0"/>
<reference evidence="3" key="1">
    <citation type="journal article" date="2011" name="Science">
        <title>The plant cell wall-decomposing machinery underlies the functional diversity of forest fungi.</title>
        <authorList>
            <person name="Eastwood D.C."/>
            <person name="Floudas D."/>
            <person name="Binder M."/>
            <person name="Majcherczyk A."/>
            <person name="Schneider P."/>
            <person name="Aerts A."/>
            <person name="Asiegbu F.O."/>
            <person name="Baker S.E."/>
            <person name="Barry K."/>
            <person name="Bendiksby M."/>
            <person name="Blumentritt M."/>
            <person name="Coutinho P.M."/>
            <person name="Cullen D."/>
            <person name="de Vries R.P."/>
            <person name="Gathman A."/>
            <person name="Goodell B."/>
            <person name="Henrissat B."/>
            <person name="Ihrmark K."/>
            <person name="Kauserud H."/>
            <person name="Kohler A."/>
            <person name="LaButti K."/>
            <person name="Lapidus A."/>
            <person name="Lavin J.L."/>
            <person name="Lee Y.-H."/>
            <person name="Lindquist E."/>
            <person name="Lilly W."/>
            <person name="Lucas S."/>
            <person name="Morin E."/>
            <person name="Murat C."/>
            <person name="Oguiza J.A."/>
            <person name="Park J."/>
            <person name="Pisabarro A.G."/>
            <person name="Riley R."/>
            <person name="Rosling A."/>
            <person name="Salamov A."/>
            <person name="Schmidt O."/>
            <person name="Schmutz J."/>
            <person name="Skrede I."/>
            <person name="Stenlid J."/>
            <person name="Wiebenga A."/>
            <person name="Xie X."/>
            <person name="Kuees U."/>
            <person name="Hibbett D.S."/>
            <person name="Hoffmeister D."/>
            <person name="Hoegberg N."/>
            <person name="Martin F."/>
            <person name="Grigoriev I.V."/>
            <person name="Watkinson S.C."/>
        </authorList>
    </citation>
    <scope>NUCLEOTIDE SEQUENCE [LARGE SCALE GENOMIC DNA]</scope>
    <source>
        <strain evidence="3">strain S7.3</strain>
    </source>
</reference>
<name>F8QII0_SERL3</name>
<dbReference type="Proteomes" id="UP000008063">
    <property type="component" value="Unassembled WGS sequence"/>
</dbReference>
<keyword evidence="1" id="KW-1133">Transmembrane helix</keyword>
<evidence type="ECO:0008006" key="4">
    <source>
        <dbReference type="Google" id="ProtNLM"/>
    </source>
</evidence>
<gene>
    <name evidence="2" type="ORF">SERLA73DRAFT_66690</name>
</gene>